<dbReference type="Pfam" id="PF18995">
    <property type="entry name" value="PRT6_C"/>
    <property type="match status" value="2"/>
</dbReference>
<feature type="domain" description="E3 ubiquitin-protein ligase UBR1-like winged-helix" evidence="7">
    <location>
        <begin position="2"/>
        <end position="96"/>
    </location>
</feature>
<dbReference type="PANTHER" id="PTHR21497:SF27">
    <property type="entry name" value="E3 UBIQUITIN-PROTEIN LIGASE UBR1"/>
    <property type="match status" value="1"/>
</dbReference>
<gene>
    <name evidence="8" type="ORF">EI555_009263</name>
</gene>
<evidence type="ECO:0000259" key="6">
    <source>
        <dbReference type="Pfam" id="PF18995"/>
    </source>
</evidence>
<comment type="catalytic activity">
    <reaction evidence="4">
        <text>S-ubiquitinyl-[E2 ubiquitin-conjugating enzyme]-L-cysteine + [acceptor protein]-L-lysine = [E2 ubiquitin-conjugating enzyme]-L-cysteine + N(6)-ubiquitinyl-[acceptor protein]-L-lysine.</text>
        <dbReference type="EC" id="2.3.2.27"/>
    </reaction>
</comment>
<comment type="caution">
    <text evidence="8">The sequence shown here is derived from an EMBL/GenBank/DDBJ whole genome shotgun (WGS) entry which is preliminary data.</text>
</comment>
<dbReference type="GO" id="GO:0061630">
    <property type="term" value="F:ubiquitin protein ligase activity"/>
    <property type="evidence" value="ECO:0007669"/>
    <property type="project" value="UniProtKB-UniRule"/>
</dbReference>
<dbReference type="Pfam" id="PF22960">
    <property type="entry name" value="WHD_UBR1"/>
    <property type="match status" value="1"/>
</dbReference>
<protein>
    <recommendedName>
        <fullName evidence="4">E3 ubiquitin-protein ligase</fullName>
        <ecNumber evidence="4">2.3.2.27</ecNumber>
    </recommendedName>
</protein>
<keyword evidence="4" id="KW-0862">Zinc</keyword>
<organism evidence="8 9">
    <name type="scientific">Monodon monoceros</name>
    <name type="common">Narwhal</name>
    <name type="synonym">Ceratodon monodon</name>
    <dbReference type="NCBI Taxonomy" id="40151"/>
    <lineage>
        <taxon>Eukaryota</taxon>
        <taxon>Metazoa</taxon>
        <taxon>Chordata</taxon>
        <taxon>Craniata</taxon>
        <taxon>Vertebrata</taxon>
        <taxon>Euteleostomi</taxon>
        <taxon>Mammalia</taxon>
        <taxon>Eutheria</taxon>
        <taxon>Laurasiatheria</taxon>
        <taxon>Artiodactyla</taxon>
        <taxon>Whippomorpha</taxon>
        <taxon>Cetacea</taxon>
        <taxon>Odontoceti</taxon>
        <taxon>Monodontidae</taxon>
        <taxon>Monodon</taxon>
    </lineage>
</organism>
<evidence type="ECO:0000256" key="2">
    <source>
        <dbReference type="ARBA" id="ARBA00022980"/>
    </source>
</evidence>
<evidence type="ECO:0000256" key="4">
    <source>
        <dbReference type="RuleBase" id="RU366018"/>
    </source>
</evidence>
<dbReference type="InterPro" id="IPR036390">
    <property type="entry name" value="WH_DNA-bd_sf"/>
</dbReference>
<feature type="domain" description="E3 ubiquitin-protein ligase UBR-like C-terminal" evidence="6">
    <location>
        <begin position="882"/>
        <end position="991"/>
    </location>
</feature>
<dbReference type="GO" id="GO:0005737">
    <property type="term" value="C:cytoplasm"/>
    <property type="evidence" value="ECO:0007669"/>
    <property type="project" value="TreeGrafter"/>
</dbReference>
<comment type="function">
    <text evidence="4">Ubiquitin ligase protein which is a component of the N-end rule pathway. Recognizes and binds to proteins bearing specific N-terminal residues that are destabilizing according to the N-end rule, leading to their ubiquitination and subsequent degradation.</text>
</comment>
<dbReference type="InterPro" id="IPR039164">
    <property type="entry name" value="UBR1-like"/>
</dbReference>
<dbReference type="InterPro" id="IPR044046">
    <property type="entry name" value="E3_ligase_UBR-like_C"/>
</dbReference>
<dbReference type="InterPro" id="IPR036351">
    <property type="entry name" value="Ribosomal_eL32_sf"/>
</dbReference>
<evidence type="ECO:0000313" key="9">
    <source>
        <dbReference type="Proteomes" id="UP000308365"/>
    </source>
</evidence>
<dbReference type="GO" id="GO:1990904">
    <property type="term" value="C:ribonucleoprotein complex"/>
    <property type="evidence" value="ECO:0007669"/>
    <property type="project" value="UniProtKB-KW"/>
</dbReference>
<name>A0A4U1F8L7_MONMO</name>
<dbReference type="GO" id="GO:0000151">
    <property type="term" value="C:ubiquitin ligase complex"/>
    <property type="evidence" value="ECO:0007669"/>
    <property type="project" value="TreeGrafter"/>
</dbReference>
<dbReference type="Gene3D" id="1.10.10.2670">
    <property type="entry name" value="E3 ubiquitin-protein ligase"/>
    <property type="match status" value="1"/>
</dbReference>
<feature type="region of interest" description="Disordered" evidence="5">
    <location>
        <begin position="74"/>
        <end position="101"/>
    </location>
</feature>
<dbReference type="GO" id="GO:0008270">
    <property type="term" value="F:zinc ion binding"/>
    <property type="evidence" value="ECO:0007669"/>
    <property type="project" value="UniProtKB-UniRule"/>
</dbReference>
<dbReference type="FunFam" id="1.10.10.2670:FF:000001">
    <property type="entry name" value="E3 ubiquitin-protein ligase UBR2 isoform X1"/>
    <property type="match status" value="1"/>
</dbReference>
<dbReference type="EC" id="2.3.2.27" evidence="4"/>
<comment type="pathway">
    <text evidence="4">Protein modification; protein ubiquitination.</text>
</comment>
<evidence type="ECO:0000256" key="3">
    <source>
        <dbReference type="ARBA" id="ARBA00023274"/>
    </source>
</evidence>
<evidence type="ECO:0000259" key="7">
    <source>
        <dbReference type="Pfam" id="PF22960"/>
    </source>
</evidence>
<keyword evidence="2" id="KW-0689">Ribosomal protein</keyword>
<dbReference type="GO" id="GO:0006412">
    <property type="term" value="P:translation"/>
    <property type="evidence" value="ECO:0007669"/>
    <property type="project" value="InterPro"/>
</dbReference>
<dbReference type="GO" id="GO:0003735">
    <property type="term" value="F:structural constituent of ribosome"/>
    <property type="evidence" value="ECO:0007669"/>
    <property type="project" value="InterPro"/>
</dbReference>
<dbReference type="SUPFAM" id="SSF52042">
    <property type="entry name" value="Ribosomal protein L32e"/>
    <property type="match status" value="1"/>
</dbReference>
<dbReference type="UniPathway" id="UPA00143"/>
<feature type="domain" description="E3 ubiquitin-protein ligase UBR-like C-terminal" evidence="6">
    <location>
        <begin position="606"/>
        <end position="863"/>
    </location>
</feature>
<comment type="similarity">
    <text evidence="4">Belongs to the E3 ubiquitin-protein ligase UBR1-like family.</text>
</comment>
<keyword evidence="4" id="KW-0863">Zinc-finger</keyword>
<dbReference type="EMBL" id="RWIC01000297">
    <property type="protein sequence ID" value="TKC45872.1"/>
    <property type="molecule type" value="Genomic_DNA"/>
</dbReference>
<keyword evidence="4" id="KW-0833">Ubl conjugation pathway</keyword>
<dbReference type="GO" id="GO:0071596">
    <property type="term" value="P:ubiquitin-dependent protein catabolic process via the N-end rule pathway"/>
    <property type="evidence" value="ECO:0007669"/>
    <property type="project" value="UniProtKB-UniRule"/>
</dbReference>
<proteinExistence type="inferred from homology"/>
<keyword evidence="4" id="KW-0479">Metal-binding</keyword>
<dbReference type="Proteomes" id="UP000308365">
    <property type="component" value="Unassembled WGS sequence"/>
</dbReference>
<dbReference type="SUPFAM" id="SSF46785">
    <property type="entry name" value="Winged helix' DNA-binding domain"/>
    <property type="match status" value="1"/>
</dbReference>
<accession>A0A4U1F8L7</accession>
<keyword evidence="3" id="KW-0687">Ribonucleoprotein</keyword>
<dbReference type="GO" id="GO:0005840">
    <property type="term" value="C:ribosome"/>
    <property type="evidence" value="ECO:0007669"/>
    <property type="project" value="UniProtKB-KW"/>
</dbReference>
<dbReference type="Pfam" id="PF01655">
    <property type="entry name" value="Ribosomal_L32e"/>
    <property type="match status" value="1"/>
</dbReference>
<dbReference type="GO" id="GO:0016567">
    <property type="term" value="P:protein ubiquitination"/>
    <property type="evidence" value="ECO:0007669"/>
    <property type="project" value="UniProtKB-UniRule"/>
</dbReference>
<reference evidence="9" key="1">
    <citation type="journal article" date="2019" name="IScience">
        <title>Narwhal Genome Reveals Long-Term Low Genetic Diversity despite Current Large Abundance Size.</title>
        <authorList>
            <person name="Westbury M.V."/>
            <person name="Petersen B."/>
            <person name="Garde E."/>
            <person name="Heide-Jorgensen M.P."/>
            <person name="Lorenzen E.D."/>
        </authorList>
    </citation>
    <scope>NUCLEOTIDE SEQUENCE [LARGE SCALE GENOMIC DNA]</scope>
</reference>
<dbReference type="InterPro" id="IPR055194">
    <property type="entry name" value="UBR1-like_WH"/>
</dbReference>
<dbReference type="InterPro" id="IPR001515">
    <property type="entry name" value="Ribosomal_eL32"/>
</dbReference>
<dbReference type="InterPro" id="IPR042065">
    <property type="entry name" value="E3_ELL-like"/>
</dbReference>
<evidence type="ECO:0000256" key="1">
    <source>
        <dbReference type="ARBA" id="ARBA00008431"/>
    </source>
</evidence>
<comment type="similarity">
    <text evidence="1">Belongs to the eukaryotic ribosomal protein eL32 family.</text>
</comment>
<keyword evidence="4" id="KW-0808">Transferase</keyword>
<sequence>MREIIHLLCIEPMPHSAIAKNLPENENNETGLENVINKVATFKKPGVSGHGVYELKDESLKDFNMYFYHYSKTQHSKAEHMQKKRRKQENKDEALPPPPPPEFCPAFSKAVNLLNCDIMMYILRTIFEQAVDPDSNLWTEGMLQMAFHILALGLLEEKQQLQKSPEEEVTFDFYHKASRLGSSAMNAQNIQMLLEKLKGIPQLEGQKDMITWILQGAQKIQGPDLDGSNKKTKHMLPSGFRKFLVHNIEELEVLLCKKSYSTETAQNVSSKNCKAIVERAAQLATRMFDTVKRLREKSCLIVATTSGSESIKNDEITHDKEKAERKRKAEAARLHRQKIMAQMSALQKNFIETHKLMYDSTSEMSGKEDSIMEEESTPAVSDYCKIALGPKRGPSVTEKEVLTCILCQEEQEVKLENNAMVLSACVQKSTALTQHRGKPIELSGETVDPLFMDSDLAYGTYTGSCGHVMHAVCWQKYFEAVQLSSQQRIHVDLFDLESGEYLCPLCKSLCNTVIPIIPLQPQRISSENTEALAQLLTLARWIQTVLARITGYNMKHAKGEKPTIPVLFDQGMGDSTFEFHSILSFGVQSAIKYSNSIKEMVLLFATTIYRIGLKVPPDETDPRIPMMTWSTCAFTIQAIENLLGDEGKPLFGALQNRQHNGLKALMQFAIAQRITCSQVLIQKHLIRLLSVVLPNLKSEATPCLLSVDLFHVLVGTVLAFPSLYWDDAVDLQPSSISSSYNHLYLFHLITMAHMLQILLTTDTGLPLAQIQEESEEARSASSFLAEVSQYTSGCIGCGIPGWYLWVSLKNGIIPYLRCAALFFHYLLGVTPPEELFTNPAEGEYSALCSYLSLPTNLFLLFQKYWDTMVYRPCLTKLSEAKKRHNDERKHPVLCLFCGAILCSQNICCQEIVNGEEVGACIFHALHCGAGVCIFLKIRECRVVLVEGKARGCAYPAPYLDEYGETDPGLKRGNPLHLSRERYRKLHLVWQQHCIIEEIARSQETNQMLFGFNWQLL</sequence>
<dbReference type="PANTHER" id="PTHR21497">
    <property type="entry name" value="UBIQUITIN LIGASE E3 ALPHA-RELATED"/>
    <property type="match status" value="1"/>
</dbReference>
<evidence type="ECO:0000256" key="5">
    <source>
        <dbReference type="SAM" id="MobiDB-lite"/>
    </source>
</evidence>
<evidence type="ECO:0000313" key="8">
    <source>
        <dbReference type="EMBL" id="TKC45872.1"/>
    </source>
</evidence>
<dbReference type="SMART" id="SM01393">
    <property type="entry name" value="Ribosomal_L32e"/>
    <property type="match status" value="1"/>
</dbReference>
<dbReference type="AlphaFoldDB" id="A0A4U1F8L7"/>